<dbReference type="CDD" id="cd16936">
    <property type="entry name" value="HATPase_RsbW-like"/>
    <property type="match status" value="1"/>
</dbReference>
<dbReference type="Proteomes" id="UP000202922">
    <property type="component" value="Unassembled WGS sequence"/>
</dbReference>
<evidence type="ECO:0000313" key="4">
    <source>
        <dbReference type="Proteomes" id="UP000202922"/>
    </source>
</evidence>
<keyword evidence="3" id="KW-0418">Kinase</keyword>
<proteinExistence type="predicted"/>
<reference evidence="4" key="1">
    <citation type="submission" date="2017-05" db="EMBL/GenBank/DDBJ databases">
        <authorList>
            <person name="Rodrigo-Torres L."/>
            <person name="Arahal R. D."/>
            <person name="Lucena T."/>
        </authorList>
    </citation>
    <scope>NUCLEOTIDE SEQUENCE [LARGE SCALE GENOMIC DNA]</scope>
    <source>
        <strain evidence="4">CECT 8621</strain>
    </source>
</reference>
<dbReference type="PANTHER" id="PTHR35526:SF3">
    <property type="entry name" value="ANTI-SIGMA-F FACTOR RSBW"/>
    <property type="match status" value="1"/>
</dbReference>
<dbReference type="Gene3D" id="3.30.565.10">
    <property type="entry name" value="Histidine kinase-like ATPase, C-terminal domain"/>
    <property type="match status" value="1"/>
</dbReference>
<evidence type="ECO:0000256" key="1">
    <source>
        <dbReference type="ARBA" id="ARBA00022527"/>
    </source>
</evidence>
<dbReference type="SUPFAM" id="SSF55874">
    <property type="entry name" value="ATPase domain of HSP90 chaperone/DNA topoisomerase II/histidine kinase"/>
    <property type="match status" value="1"/>
</dbReference>
<dbReference type="RefSeq" id="WP_093968108.1">
    <property type="nucleotide sequence ID" value="NZ_FXYE01000002.1"/>
</dbReference>
<gene>
    <name evidence="3" type="ORF">COL8621_03048</name>
</gene>
<name>A0A238KTX1_9RHOB</name>
<evidence type="ECO:0000313" key="3">
    <source>
        <dbReference type="EMBL" id="SMX46304.1"/>
    </source>
</evidence>
<dbReference type="GO" id="GO:0004674">
    <property type="term" value="F:protein serine/threonine kinase activity"/>
    <property type="evidence" value="ECO:0007669"/>
    <property type="project" value="UniProtKB-KW"/>
</dbReference>
<dbReference type="Pfam" id="PF13581">
    <property type="entry name" value="HATPase_c_2"/>
    <property type="match status" value="1"/>
</dbReference>
<keyword evidence="3" id="KW-0808">Transferase</keyword>
<dbReference type="PANTHER" id="PTHR35526">
    <property type="entry name" value="ANTI-SIGMA-F FACTOR RSBW-RELATED"/>
    <property type="match status" value="1"/>
</dbReference>
<evidence type="ECO:0000259" key="2">
    <source>
        <dbReference type="Pfam" id="PF13581"/>
    </source>
</evidence>
<protein>
    <submittedName>
        <fullName evidence="3">Serine-protein kinase RsbW</fullName>
    </submittedName>
</protein>
<dbReference type="AlphaFoldDB" id="A0A238KTX1"/>
<dbReference type="InterPro" id="IPR050267">
    <property type="entry name" value="Anti-sigma-factor_SerPK"/>
</dbReference>
<accession>A0A238KTX1</accession>
<sequence length="160" mass="17289">MTTANGGCGFKLCFAGEPFSVRDALGQVTNWLKDRDVCEETRGSVELVLAEVLNNISEHAYRGDQPGPVELSLTCCPSAVCLCLRDQGHEMPEGSLPSGAAPDVNKQTQDLPEGGFGWFLINTLTHDLRYCREAGRNCLSFKMALDMPADTVRGAANPPQ</sequence>
<dbReference type="OrthoDB" id="9792240at2"/>
<keyword evidence="4" id="KW-1185">Reference proteome</keyword>
<dbReference type="InterPro" id="IPR003594">
    <property type="entry name" value="HATPase_dom"/>
</dbReference>
<dbReference type="InterPro" id="IPR036890">
    <property type="entry name" value="HATPase_C_sf"/>
</dbReference>
<feature type="domain" description="Histidine kinase/HSP90-like ATPase" evidence="2">
    <location>
        <begin position="17"/>
        <end position="141"/>
    </location>
</feature>
<keyword evidence="1" id="KW-0723">Serine/threonine-protein kinase</keyword>
<dbReference type="EMBL" id="FXYE01000002">
    <property type="protein sequence ID" value="SMX46304.1"/>
    <property type="molecule type" value="Genomic_DNA"/>
</dbReference>
<organism evidence="3 4">
    <name type="scientific">Actibacterium lipolyticum</name>
    <dbReference type="NCBI Taxonomy" id="1524263"/>
    <lineage>
        <taxon>Bacteria</taxon>
        <taxon>Pseudomonadati</taxon>
        <taxon>Pseudomonadota</taxon>
        <taxon>Alphaproteobacteria</taxon>
        <taxon>Rhodobacterales</taxon>
        <taxon>Roseobacteraceae</taxon>
        <taxon>Actibacterium</taxon>
    </lineage>
</organism>